<name>A0A031K3U6_9SPHN</name>
<gene>
    <name evidence="2" type="ORF">BV97_01055</name>
</gene>
<comment type="caution">
    <text evidence="2">The sequence shown here is derived from an EMBL/GenBank/DDBJ whole genome shotgun (WGS) entry which is preliminary data.</text>
</comment>
<protein>
    <submittedName>
        <fullName evidence="2">N-formylglutamate amidohydrolase</fullName>
    </submittedName>
</protein>
<keyword evidence="2" id="KW-0378">Hydrolase</keyword>
<dbReference type="PATRIC" id="fig|158500.4.peg.1083"/>
<dbReference type="Gene3D" id="3.40.630.40">
    <property type="entry name" value="Zn-dependent exopeptidases"/>
    <property type="match status" value="1"/>
</dbReference>
<dbReference type="InterPro" id="IPR007709">
    <property type="entry name" value="N-FG_amidohydro"/>
</dbReference>
<dbReference type="Proteomes" id="UP000024329">
    <property type="component" value="Unassembled WGS sequence"/>
</dbReference>
<proteinExistence type="predicted"/>
<dbReference type="AlphaFoldDB" id="A0A031K3U6"/>
<dbReference type="STRING" id="158500.BES08_07660"/>
<accession>A0A031K3U6</accession>
<dbReference type="EMBL" id="JFYZ01000002">
    <property type="protein sequence ID" value="EZP83864.1"/>
    <property type="molecule type" value="Genomic_DNA"/>
</dbReference>
<dbReference type="GO" id="GO:0016787">
    <property type="term" value="F:hydrolase activity"/>
    <property type="evidence" value="ECO:0007669"/>
    <property type="project" value="UniProtKB-KW"/>
</dbReference>
<sequence>MSGALGENDSQAGWQGVGQGTGGGRIPGAPGVPAFFLAEVNPSAIPVLIAAPHGGRHYPRALLADFRHGPTAALKLEDRYVDLMARGIAEATGASLIVANAPRAMIDLNRAPDDIDWEMFQREARPSEGVPTASRRVRGGLGLIPRRLPVQGDLWRRRLGAADLAERLAGVHEPYHAAIAKALSTLRERWGAALLIDLHSMPPLPSRPGVASAQVVIGDRFGASSHGSVVASAFAHFAQVGREAAHNRPYAGGYVLERHGDPRGGIHALQIEVDRSRYLDSALVEPSEQMGGMIEDLAGLVRRLGSVVAELGRDAGAQDWSLAAE</sequence>
<evidence type="ECO:0000313" key="3">
    <source>
        <dbReference type="Proteomes" id="UP000024329"/>
    </source>
</evidence>
<dbReference type="SUPFAM" id="SSF53187">
    <property type="entry name" value="Zn-dependent exopeptidases"/>
    <property type="match status" value="1"/>
</dbReference>
<evidence type="ECO:0000256" key="1">
    <source>
        <dbReference type="SAM" id="MobiDB-lite"/>
    </source>
</evidence>
<feature type="region of interest" description="Disordered" evidence="1">
    <location>
        <begin position="1"/>
        <end position="25"/>
    </location>
</feature>
<organism evidence="2 3">
    <name type="scientific">Novosphingobium resinovorum</name>
    <dbReference type="NCBI Taxonomy" id="158500"/>
    <lineage>
        <taxon>Bacteria</taxon>
        <taxon>Pseudomonadati</taxon>
        <taxon>Pseudomonadota</taxon>
        <taxon>Alphaproteobacteria</taxon>
        <taxon>Sphingomonadales</taxon>
        <taxon>Sphingomonadaceae</taxon>
        <taxon>Novosphingobium</taxon>
    </lineage>
</organism>
<evidence type="ECO:0000313" key="2">
    <source>
        <dbReference type="EMBL" id="EZP83864.1"/>
    </source>
</evidence>
<feature type="compositionally biased region" description="Gly residues" evidence="1">
    <location>
        <begin position="15"/>
        <end position="25"/>
    </location>
</feature>
<reference evidence="2 3" key="1">
    <citation type="submission" date="2014-03" db="EMBL/GenBank/DDBJ databases">
        <title>Whole genome sequence of Novosphingobium resinovorum KF1.</title>
        <authorList>
            <person name="Gan H.M."/>
            <person name="Gan H.Y."/>
            <person name="Chew T.H."/>
            <person name="Savka M.A."/>
        </authorList>
    </citation>
    <scope>NUCLEOTIDE SEQUENCE [LARGE SCALE GENOMIC DNA]</scope>
    <source>
        <strain evidence="2 3">KF1</strain>
    </source>
</reference>
<dbReference type="eggNOG" id="COG3741">
    <property type="taxonomic scope" value="Bacteria"/>
</dbReference>
<dbReference type="Pfam" id="PF05013">
    <property type="entry name" value="FGase"/>
    <property type="match status" value="1"/>
</dbReference>